<dbReference type="Gene3D" id="3.80.10.10">
    <property type="entry name" value="Ribonuclease Inhibitor"/>
    <property type="match status" value="3"/>
</dbReference>
<gene>
    <name evidence="1" type="ORF">MtrunA17_Chr3g0106541</name>
</gene>
<dbReference type="PANTHER" id="PTHR13318">
    <property type="entry name" value="PARTNER OF PAIRED, ISOFORM B-RELATED"/>
    <property type="match status" value="1"/>
</dbReference>
<comment type="caution">
    <text evidence="1">The sequence shown here is derived from an EMBL/GenBank/DDBJ whole genome shotgun (WGS) entry which is preliminary data.</text>
</comment>
<accession>A0A396IR28</accession>
<dbReference type="Gramene" id="rna16023">
    <property type="protein sequence ID" value="RHN67790.1"/>
    <property type="gene ID" value="gene16023"/>
</dbReference>
<organism evidence="1 2">
    <name type="scientific">Medicago truncatula</name>
    <name type="common">Barrel medic</name>
    <name type="synonym">Medicago tribuloides</name>
    <dbReference type="NCBI Taxonomy" id="3880"/>
    <lineage>
        <taxon>Eukaryota</taxon>
        <taxon>Viridiplantae</taxon>
        <taxon>Streptophyta</taxon>
        <taxon>Embryophyta</taxon>
        <taxon>Tracheophyta</taxon>
        <taxon>Spermatophyta</taxon>
        <taxon>Magnoliopsida</taxon>
        <taxon>eudicotyledons</taxon>
        <taxon>Gunneridae</taxon>
        <taxon>Pentapetalae</taxon>
        <taxon>rosids</taxon>
        <taxon>fabids</taxon>
        <taxon>Fabales</taxon>
        <taxon>Fabaceae</taxon>
        <taxon>Papilionoideae</taxon>
        <taxon>50 kb inversion clade</taxon>
        <taxon>NPAAA clade</taxon>
        <taxon>Hologalegina</taxon>
        <taxon>IRL clade</taxon>
        <taxon>Trifolieae</taxon>
        <taxon>Medicago</taxon>
    </lineage>
</organism>
<evidence type="ECO:0000313" key="1">
    <source>
        <dbReference type="EMBL" id="RHN67790.1"/>
    </source>
</evidence>
<dbReference type="EMBL" id="PSQE01000003">
    <property type="protein sequence ID" value="RHN67790.1"/>
    <property type="molecule type" value="Genomic_DNA"/>
</dbReference>
<evidence type="ECO:0000313" key="2">
    <source>
        <dbReference type="Proteomes" id="UP000265566"/>
    </source>
</evidence>
<dbReference type="InterPro" id="IPR032675">
    <property type="entry name" value="LRR_dom_sf"/>
</dbReference>
<name>A0A396IR28_MEDTR</name>
<sequence length="551" mass="62562">MGEERMGSRKRIAGGGGLPDDCWEYVLSKIVNKENLSVDERNNYLETLSLVSKQFLSVSNRFLYSFKLIYNQNLYRPFQRFQNLTSLDLSSFRGDLNALLSRIPASITLTSLNLSNHTTFPVLGLQTLLKKTTTKSTLTSLTCSNMASLCHTHISLIADSFPFLQQLDISFPKTISGNAHAYYNALQLLTQKLSKLRNVNLSGHSYFNDSLFFQLCVNCKFLQQVFMFDCQFLTHDGIASAIYQRPTLNSFSVSNFQEANGFNKITPYFVDSFGTLKGLTCLDFSFSRISDLMLCSLALESLPLNKLVLHGCLDYTYYGIYYLLSSGCHQLTNSAFFALLRNCPLLTEIRMESADIGKSLSVDLDLDFVYNQVKSLYLADNPRLKDEDINMFALMFPNMQLLDVHRCNSISQIGIDTVLKRCPNIRHLNLAFCSQANSFSIKHEASKLEVLNLSHTRIDNTTLYVISKIFPCLLQLDLEHCHLVTEKGVRLVVEKCTYLREINLGSCRRVSANVISWMIFSRPSLRKITAPPHFRPRDCDRKLLSGRCLVC</sequence>
<proteinExistence type="predicted"/>
<dbReference type="InterPro" id="IPR006553">
    <property type="entry name" value="Leu-rich_rpt_Cys-con_subtyp"/>
</dbReference>
<dbReference type="SMART" id="SM00367">
    <property type="entry name" value="LRR_CC"/>
    <property type="match status" value="5"/>
</dbReference>
<protein>
    <submittedName>
        <fullName evidence="1">Putative leucine-rich repeat domain, L domain-containing protein</fullName>
    </submittedName>
</protein>
<dbReference type="PANTHER" id="PTHR13318:SF106">
    <property type="entry name" value="F-BOX_LRR-REPEAT PROTEIN 2"/>
    <property type="match status" value="1"/>
</dbReference>
<dbReference type="Proteomes" id="UP000265566">
    <property type="component" value="Chromosome 3"/>
</dbReference>
<reference evidence="2" key="1">
    <citation type="journal article" date="2018" name="Nat. Plants">
        <title>Whole-genome landscape of Medicago truncatula symbiotic genes.</title>
        <authorList>
            <person name="Pecrix Y."/>
            <person name="Staton S.E."/>
            <person name="Sallet E."/>
            <person name="Lelandais-Briere C."/>
            <person name="Moreau S."/>
            <person name="Carrere S."/>
            <person name="Blein T."/>
            <person name="Jardinaud M.F."/>
            <person name="Latrasse D."/>
            <person name="Zouine M."/>
            <person name="Zahm M."/>
            <person name="Kreplak J."/>
            <person name="Mayjonade B."/>
            <person name="Satge C."/>
            <person name="Perez M."/>
            <person name="Cauet S."/>
            <person name="Marande W."/>
            <person name="Chantry-Darmon C."/>
            <person name="Lopez-Roques C."/>
            <person name="Bouchez O."/>
            <person name="Berard A."/>
            <person name="Debelle F."/>
            <person name="Munos S."/>
            <person name="Bendahmane A."/>
            <person name="Berges H."/>
            <person name="Niebel A."/>
            <person name="Buitink J."/>
            <person name="Frugier F."/>
            <person name="Benhamed M."/>
            <person name="Crespi M."/>
            <person name="Gouzy J."/>
            <person name="Gamas P."/>
        </authorList>
    </citation>
    <scope>NUCLEOTIDE SEQUENCE [LARGE SCALE GENOMIC DNA]</scope>
    <source>
        <strain evidence="2">cv. Jemalong A17</strain>
    </source>
</reference>
<dbReference type="SUPFAM" id="SSF52047">
    <property type="entry name" value="RNI-like"/>
    <property type="match status" value="2"/>
</dbReference>
<dbReference type="AlphaFoldDB" id="A0A396IR28"/>